<dbReference type="GO" id="GO:0003676">
    <property type="term" value="F:nucleic acid binding"/>
    <property type="evidence" value="ECO:0007669"/>
    <property type="project" value="InterPro"/>
</dbReference>
<dbReference type="PANTHER" id="PTHR37984:SF5">
    <property type="entry name" value="PROTEIN NYNRIN-LIKE"/>
    <property type="match status" value="1"/>
</dbReference>
<evidence type="ECO:0000313" key="10">
    <source>
        <dbReference type="Proteomes" id="UP000288716"/>
    </source>
</evidence>
<dbReference type="CDD" id="cd09274">
    <property type="entry name" value="RNase_HI_RT_Ty3"/>
    <property type="match status" value="1"/>
</dbReference>
<dbReference type="Gene3D" id="3.30.420.10">
    <property type="entry name" value="Ribonuclease H-like superfamily/Ribonuclease H"/>
    <property type="match status" value="1"/>
</dbReference>
<keyword evidence="5" id="KW-0255">Endonuclease</keyword>
<dbReference type="PROSITE" id="PS50994">
    <property type="entry name" value="INTEGRASE"/>
    <property type="match status" value="1"/>
</dbReference>
<dbReference type="InterPro" id="IPR043502">
    <property type="entry name" value="DNA/RNA_pol_sf"/>
</dbReference>
<name>A0A443S315_9ACAR</name>
<dbReference type="Proteomes" id="UP000288716">
    <property type="component" value="Unassembled WGS sequence"/>
</dbReference>
<keyword evidence="2" id="KW-0808">Transferase</keyword>
<dbReference type="EC" id="2.7.7.49" evidence="1"/>
<evidence type="ECO:0000256" key="6">
    <source>
        <dbReference type="ARBA" id="ARBA00022801"/>
    </source>
</evidence>
<dbReference type="GO" id="GO:0015074">
    <property type="term" value="P:DNA integration"/>
    <property type="evidence" value="ECO:0007669"/>
    <property type="project" value="InterPro"/>
</dbReference>
<keyword evidence="10" id="KW-1185">Reference proteome</keyword>
<dbReference type="SUPFAM" id="SSF53098">
    <property type="entry name" value="Ribonuclease H-like"/>
    <property type="match status" value="1"/>
</dbReference>
<dbReference type="Pfam" id="PF17921">
    <property type="entry name" value="Integrase_H2C2"/>
    <property type="match status" value="1"/>
</dbReference>
<dbReference type="FunFam" id="3.10.20.370:FF:000001">
    <property type="entry name" value="Retrovirus-related Pol polyprotein from transposon 17.6-like protein"/>
    <property type="match status" value="1"/>
</dbReference>
<dbReference type="FunFam" id="3.30.420.10:FF:000032">
    <property type="entry name" value="Retrovirus-related Pol polyprotein from transposon 297-like Protein"/>
    <property type="match status" value="1"/>
</dbReference>
<keyword evidence="7" id="KW-0695">RNA-directed DNA polymerase</keyword>
<evidence type="ECO:0000256" key="3">
    <source>
        <dbReference type="ARBA" id="ARBA00022695"/>
    </source>
</evidence>
<dbReference type="Pfam" id="PF22938">
    <property type="entry name" value="Integrase_p58_C"/>
    <property type="match status" value="1"/>
</dbReference>
<dbReference type="GO" id="GO:0016787">
    <property type="term" value="F:hydrolase activity"/>
    <property type="evidence" value="ECO:0007669"/>
    <property type="project" value="UniProtKB-KW"/>
</dbReference>
<dbReference type="InterPro" id="IPR050951">
    <property type="entry name" value="Retrovirus_Pol_polyprotein"/>
</dbReference>
<protein>
    <recommendedName>
        <fullName evidence="1">RNA-directed DNA polymerase</fullName>
        <ecNumber evidence="1">2.7.7.49</ecNumber>
    </recommendedName>
</protein>
<dbReference type="VEuPathDB" id="VectorBase:LDEU010123"/>
<organism evidence="9 10">
    <name type="scientific">Leptotrombidium deliense</name>
    <dbReference type="NCBI Taxonomy" id="299467"/>
    <lineage>
        <taxon>Eukaryota</taxon>
        <taxon>Metazoa</taxon>
        <taxon>Ecdysozoa</taxon>
        <taxon>Arthropoda</taxon>
        <taxon>Chelicerata</taxon>
        <taxon>Arachnida</taxon>
        <taxon>Acari</taxon>
        <taxon>Acariformes</taxon>
        <taxon>Trombidiformes</taxon>
        <taxon>Prostigmata</taxon>
        <taxon>Anystina</taxon>
        <taxon>Parasitengona</taxon>
        <taxon>Trombiculoidea</taxon>
        <taxon>Trombiculidae</taxon>
        <taxon>Leptotrombidium</taxon>
    </lineage>
</organism>
<dbReference type="GO" id="GO:0042575">
    <property type="term" value="C:DNA polymerase complex"/>
    <property type="evidence" value="ECO:0007669"/>
    <property type="project" value="UniProtKB-ARBA"/>
</dbReference>
<comment type="caution">
    <text evidence="9">The sequence shown here is derived from an EMBL/GenBank/DDBJ whole genome shotgun (WGS) entry which is preliminary data.</text>
</comment>
<dbReference type="FunFam" id="1.10.340.70:FF:000001">
    <property type="entry name" value="Retrovirus-related Pol polyprotein from transposon gypsy-like Protein"/>
    <property type="match status" value="1"/>
</dbReference>
<dbReference type="InterPro" id="IPR036397">
    <property type="entry name" value="RNaseH_sf"/>
</dbReference>
<dbReference type="InterPro" id="IPR001584">
    <property type="entry name" value="Integrase_cat-core"/>
</dbReference>
<evidence type="ECO:0000256" key="5">
    <source>
        <dbReference type="ARBA" id="ARBA00022759"/>
    </source>
</evidence>
<feature type="non-terminal residue" evidence="9">
    <location>
        <position position="1"/>
    </location>
</feature>
<reference evidence="9 10" key="1">
    <citation type="journal article" date="2018" name="Gigascience">
        <title>Genomes of trombidid mites reveal novel predicted allergens and laterally-transferred genes associated with secondary metabolism.</title>
        <authorList>
            <person name="Dong X."/>
            <person name="Chaisiri K."/>
            <person name="Xia D."/>
            <person name="Armstrong S.D."/>
            <person name="Fang Y."/>
            <person name="Donnelly M.J."/>
            <person name="Kadowaki T."/>
            <person name="McGarry J.W."/>
            <person name="Darby A.C."/>
            <person name="Makepeace B.L."/>
        </authorList>
    </citation>
    <scope>NUCLEOTIDE SEQUENCE [LARGE SCALE GENOMIC DNA]</scope>
    <source>
        <strain evidence="9">UoL-UT</strain>
    </source>
</reference>
<evidence type="ECO:0000256" key="2">
    <source>
        <dbReference type="ARBA" id="ARBA00022679"/>
    </source>
</evidence>
<dbReference type="InterPro" id="IPR054465">
    <property type="entry name" value="Integrase_p58-like_C"/>
</dbReference>
<evidence type="ECO:0000259" key="8">
    <source>
        <dbReference type="PROSITE" id="PS50994"/>
    </source>
</evidence>
<evidence type="ECO:0000313" key="9">
    <source>
        <dbReference type="EMBL" id="RWS21917.1"/>
    </source>
</evidence>
<dbReference type="PANTHER" id="PTHR37984">
    <property type="entry name" value="PROTEIN CBG26694"/>
    <property type="match status" value="1"/>
</dbReference>
<dbReference type="GO" id="GO:0004519">
    <property type="term" value="F:endonuclease activity"/>
    <property type="evidence" value="ECO:0007669"/>
    <property type="project" value="UniProtKB-KW"/>
</dbReference>
<feature type="domain" description="Integrase catalytic" evidence="8">
    <location>
        <begin position="303"/>
        <end position="462"/>
    </location>
</feature>
<dbReference type="STRING" id="299467.A0A443S315"/>
<dbReference type="InterPro" id="IPR041373">
    <property type="entry name" value="RT_RNaseH"/>
</dbReference>
<keyword evidence="3" id="KW-0548">Nucleotidyltransferase</keyword>
<evidence type="ECO:0000256" key="1">
    <source>
        <dbReference type="ARBA" id="ARBA00012493"/>
    </source>
</evidence>
<gene>
    <name evidence="9" type="ORF">B4U80_00557</name>
</gene>
<accession>A0A443S315</accession>
<dbReference type="EMBL" id="NCKV01010354">
    <property type="protein sequence ID" value="RWS21917.1"/>
    <property type="molecule type" value="Genomic_DNA"/>
</dbReference>
<evidence type="ECO:0000256" key="7">
    <source>
        <dbReference type="ARBA" id="ARBA00022918"/>
    </source>
</evidence>
<keyword evidence="6" id="KW-0378">Hydrolase</keyword>
<dbReference type="AlphaFoldDB" id="A0A443S315"/>
<dbReference type="GO" id="GO:0003964">
    <property type="term" value="F:RNA-directed DNA polymerase activity"/>
    <property type="evidence" value="ECO:0007669"/>
    <property type="project" value="UniProtKB-KW"/>
</dbReference>
<dbReference type="Pfam" id="PF17917">
    <property type="entry name" value="RT_RNaseH"/>
    <property type="match status" value="1"/>
</dbReference>
<dbReference type="SUPFAM" id="SSF56672">
    <property type="entry name" value="DNA/RNA polymerases"/>
    <property type="match status" value="1"/>
</dbReference>
<dbReference type="Gene3D" id="1.10.340.70">
    <property type="match status" value="1"/>
</dbReference>
<proteinExistence type="predicted"/>
<dbReference type="InterPro" id="IPR041588">
    <property type="entry name" value="Integrase_H2C2"/>
</dbReference>
<evidence type="ECO:0000256" key="4">
    <source>
        <dbReference type="ARBA" id="ARBA00022722"/>
    </source>
</evidence>
<keyword evidence="4" id="KW-0540">Nuclease</keyword>
<dbReference type="OrthoDB" id="413122at2759"/>
<sequence length="621" mass="72206">LHTDGSKTGIGAALIQVCKITNNVFVIAYFSRILNASERNLSAIEIELLAIIAGIKRFYHYLIGRYFEIITDSNPLTFLMRTKNINSKHGRYAMFLQDFNFQIVYRKGSENQLCDLLSRKPLEISDNKDVYSFEQNEENENFNPLFFADFEIDSLSSLNAFMINSITETFNNISELQRNDNYLKNIFEILQGKVTGKNKSLRRKAFKYEIINGKLYRVVIENETFTNLLVIPKCLVNRILEIMHDCIMNGGHFGIRKTFERTRKRFYWKSMYSDVIKHVISCTKCQQNKPKLIKIGTLKPIKPGKRPFSKINVDIIGLLPRTKRDNRFIIVAACYLTKYVVTAAVKNVTAFDVATFLLNNIIFRFSVFDELVTDNGVQFRSDVIRELNLLFESTHRFSTPYSPTTSGLVERSNREINKLIRLYIEKDTSDWDSVLPYITFLYNTSYHSSTKYSPFYLVHGYEPKLPIDAVLNDNENMCRSSFVQNISGNLQTARNNAKTNITISQNKYKQNYDNKRNSFEFNVGDKCLVNYPTLHDNANKKYSNKWHGPFTIVHKLNDLNYEIEADDGCAYFDCIHINKLKPYIEREINKNCDSNANVNKARRSNRVRNIPKYLMDFYTGK</sequence>
<dbReference type="InterPro" id="IPR012337">
    <property type="entry name" value="RNaseH-like_sf"/>
</dbReference>